<dbReference type="AlphaFoldDB" id="A0A0F9SK73"/>
<keyword evidence="1" id="KW-0812">Transmembrane</keyword>
<dbReference type="EMBL" id="LAZR01000615">
    <property type="protein sequence ID" value="KKN62737.1"/>
    <property type="molecule type" value="Genomic_DNA"/>
</dbReference>
<keyword evidence="1" id="KW-1133">Transmembrane helix</keyword>
<name>A0A0F9SK73_9ZZZZ</name>
<accession>A0A0F9SK73</accession>
<evidence type="ECO:0000256" key="1">
    <source>
        <dbReference type="SAM" id="Phobius"/>
    </source>
</evidence>
<proteinExistence type="predicted"/>
<sequence>MERLTRIWKDPVWSKVIATGIIAFITIVALPYFPFLLKFTYRLITSSTSIPNWLLALSIPLIILVLFLYKKFFSKNKFKIKAEKCIPQLSISKIELLNNVIEKPQKYNIKNDDAIYLEQRGYIKRIDKVSDNLYLYEIDTTAKKVLAKHLEFERKIKLTEFIAKITEDEKNFLRLFFIQKIPYGTSDSGVTMEANIFSAGENMARHKIIKQIDNSQKSEKVSYELTQDAAEYIDKFIFNSKPKRFKVELDDSFIYVSHARGGMAKGAWG</sequence>
<feature type="transmembrane region" description="Helical" evidence="1">
    <location>
        <begin position="12"/>
        <end position="33"/>
    </location>
</feature>
<feature type="transmembrane region" description="Helical" evidence="1">
    <location>
        <begin position="53"/>
        <end position="69"/>
    </location>
</feature>
<protein>
    <submittedName>
        <fullName evidence="2">Uncharacterized protein</fullName>
    </submittedName>
</protein>
<organism evidence="2">
    <name type="scientific">marine sediment metagenome</name>
    <dbReference type="NCBI Taxonomy" id="412755"/>
    <lineage>
        <taxon>unclassified sequences</taxon>
        <taxon>metagenomes</taxon>
        <taxon>ecological metagenomes</taxon>
    </lineage>
</organism>
<evidence type="ECO:0000313" key="2">
    <source>
        <dbReference type="EMBL" id="KKN62737.1"/>
    </source>
</evidence>
<gene>
    <name evidence="2" type="ORF">LCGC14_0509100</name>
</gene>
<comment type="caution">
    <text evidence="2">The sequence shown here is derived from an EMBL/GenBank/DDBJ whole genome shotgun (WGS) entry which is preliminary data.</text>
</comment>
<reference evidence="2" key="1">
    <citation type="journal article" date="2015" name="Nature">
        <title>Complex archaea that bridge the gap between prokaryotes and eukaryotes.</title>
        <authorList>
            <person name="Spang A."/>
            <person name="Saw J.H."/>
            <person name="Jorgensen S.L."/>
            <person name="Zaremba-Niedzwiedzka K."/>
            <person name="Martijn J."/>
            <person name="Lind A.E."/>
            <person name="van Eijk R."/>
            <person name="Schleper C."/>
            <person name="Guy L."/>
            <person name="Ettema T.J."/>
        </authorList>
    </citation>
    <scope>NUCLEOTIDE SEQUENCE</scope>
</reference>
<keyword evidence="1" id="KW-0472">Membrane</keyword>